<evidence type="ECO:0000313" key="1">
    <source>
        <dbReference type="EMBL" id="NML69070.1"/>
    </source>
</evidence>
<dbReference type="Proteomes" id="UP000544054">
    <property type="component" value="Unassembled WGS sequence"/>
</dbReference>
<dbReference type="RefSeq" id="WP_169233637.1">
    <property type="nucleotide sequence ID" value="NZ_JABBGI010000004.1"/>
</dbReference>
<protein>
    <submittedName>
        <fullName evidence="1">Helix-turn-helix domain-containing protein</fullName>
    </submittedName>
</protein>
<dbReference type="EMBL" id="JABBGI010000004">
    <property type="protein sequence ID" value="NML69070.1"/>
    <property type="molecule type" value="Genomic_DNA"/>
</dbReference>
<sequence length="104" mass="12324">MKPNYRKIYEDLLMAKYPEKLYLLENLQDLSSSISIINIDESLSIKDLQTNIENQRSKAYDKESIQKILTFQKKEQLNNSQVAMRFNLSRNTVAKWKKIFASEF</sequence>
<evidence type="ECO:0000313" key="2">
    <source>
        <dbReference type="Proteomes" id="UP000544054"/>
    </source>
</evidence>
<gene>
    <name evidence="1" type="ORF">HHL23_04600</name>
</gene>
<organism evidence="1 2">
    <name type="scientific">Chryseobacterium antibioticum</name>
    <dbReference type="NCBI Taxonomy" id="2728847"/>
    <lineage>
        <taxon>Bacteria</taxon>
        <taxon>Pseudomonadati</taxon>
        <taxon>Bacteroidota</taxon>
        <taxon>Flavobacteriia</taxon>
        <taxon>Flavobacteriales</taxon>
        <taxon>Weeksellaceae</taxon>
        <taxon>Chryseobacterium group</taxon>
        <taxon>Chryseobacterium</taxon>
    </lineage>
</organism>
<keyword evidence="2" id="KW-1185">Reference proteome</keyword>
<dbReference type="GO" id="GO:0043565">
    <property type="term" value="F:sequence-specific DNA binding"/>
    <property type="evidence" value="ECO:0007669"/>
    <property type="project" value="InterPro"/>
</dbReference>
<name>A0A7Y0AKN9_9FLAO</name>
<dbReference type="AlphaFoldDB" id="A0A7Y0AKN9"/>
<accession>A0A7Y0AKN9</accession>
<comment type="caution">
    <text evidence="1">The sequence shown here is derived from an EMBL/GenBank/DDBJ whole genome shotgun (WGS) entry which is preliminary data.</text>
</comment>
<dbReference type="SUPFAM" id="SSF48295">
    <property type="entry name" value="TrpR-like"/>
    <property type="match status" value="1"/>
</dbReference>
<dbReference type="InterPro" id="IPR010921">
    <property type="entry name" value="Trp_repressor/repl_initiator"/>
</dbReference>
<proteinExistence type="predicted"/>
<reference evidence="1 2" key="1">
    <citation type="submission" date="2020-04" db="EMBL/GenBank/DDBJ databases">
        <title>Chryseobacterium sp. RP-3-3 sp. nov., isolated from Jeju soil.</title>
        <authorList>
            <person name="Dahal R.H."/>
        </authorList>
    </citation>
    <scope>NUCLEOTIDE SEQUENCE [LARGE SCALE GENOMIC DNA]</scope>
    <source>
        <strain evidence="1 2">RP-3-3</strain>
    </source>
</reference>